<keyword evidence="3" id="KW-1185">Reference proteome</keyword>
<reference evidence="3" key="1">
    <citation type="submission" date="2016-10" db="EMBL/GenBank/DDBJ databases">
        <authorList>
            <person name="Varghese N."/>
            <person name="Submissions S."/>
        </authorList>
    </citation>
    <scope>NUCLEOTIDE SEQUENCE [LARGE SCALE GENOMIC DNA]</scope>
    <source>
        <strain evidence="3">FP5</strain>
    </source>
</reference>
<dbReference type="InterPro" id="IPR035919">
    <property type="entry name" value="EAL_sf"/>
</dbReference>
<dbReference type="GO" id="GO:0071111">
    <property type="term" value="F:cyclic-guanylate-specific phosphodiesterase activity"/>
    <property type="evidence" value="ECO:0007669"/>
    <property type="project" value="InterPro"/>
</dbReference>
<dbReference type="Pfam" id="PF00563">
    <property type="entry name" value="EAL"/>
    <property type="match status" value="1"/>
</dbReference>
<evidence type="ECO:0000259" key="1">
    <source>
        <dbReference type="PROSITE" id="PS50883"/>
    </source>
</evidence>
<gene>
    <name evidence="2" type="ORF">SAMN05216353_15513</name>
</gene>
<organism evidence="2 3">
    <name type="scientific">Halobacillus alkaliphilus</name>
    <dbReference type="NCBI Taxonomy" id="396056"/>
    <lineage>
        <taxon>Bacteria</taxon>
        <taxon>Bacillati</taxon>
        <taxon>Bacillota</taxon>
        <taxon>Bacilli</taxon>
        <taxon>Bacillales</taxon>
        <taxon>Bacillaceae</taxon>
        <taxon>Halobacillus</taxon>
    </lineage>
</organism>
<dbReference type="Proteomes" id="UP000198897">
    <property type="component" value="Unassembled WGS sequence"/>
</dbReference>
<dbReference type="PROSITE" id="PS50883">
    <property type="entry name" value="EAL"/>
    <property type="match status" value="1"/>
</dbReference>
<accession>A0A1I2SWW9</accession>
<evidence type="ECO:0000313" key="3">
    <source>
        <dbReference type="Proteomes" id="UP000198897"/>
    </source>
</evidence>
<name>A0A1I2SWW9_9BACI</name>
<dbReference type="OrthoDB" id="581425at2"/>
<dbReference type="SMART" id="SM00052">
    <property type="entry name" value="EAL"/>
    <property type="match status" value="1"/>
</dbReference>
<dbReference type="AlphaFoldDB" id="A0A1I2SWW9"/>
<dbReference type="SUPFAM" id="SSF141868">
    <property type="entry name" value="EAL domain-like"/>
    <property type="match status" value="1"/>
</dbReference>
<proteinExistence type="predicted"/>
<sequence length="340" mass="38697">MSKDCQFCGTNFLIPESGSIVLNKKKSFKSMQLFVSHEDEETIIYRYKSKKELKTALGVLLSSATTATSKEWMHIINLDSTQSFPISIQHLYERLDKPGLGEIIQHGRFTSHLQPIVDVKNDEIYGYESLLRTEGENINPAELFSHAQRSGLQSLLDQKARRAAVKAKSDFLQKGQKIFINFLPSTIYVPEFCLQHTFQIVKEFNIDPVDLVFEVVETEKITNVEHLKSILDTYKTSGMKVALDDVGAGYSTLEMLSLLRPDYLKIDRSYIQNCHDDLTSQNFLFQVMSRASNLGIKVLAEGIETRNEWIWLRELGVDYGQGYFIGEPAPLPKETINLLS</sequence>
<dbReference type="PANTHER" id="PTHR33121:SF15">
    <property type="entry name" value="BLUE LIGHT- AND TEMPERATURE-REGULATED ANTIREPRESSOR BLUF"/>
    <property type="match status" value="1"/>
</dbReference>
<evidence type="ECO:0000313" key="2">
    <source>
        <dbReference type="EMBL" id="SFG55477.1"/>
    </source>
</evidence>
<protein>
    <submittedName>
        <fullName evidence="2">EAL domain, c-di-GMP-specific phosphodiesterase class I (Or its enzymatically inactive variant)</fullName>
    </submittedName>
</protein>
<dbReference type="InterPro" id="IPR001633">
    <property type="entry name" value="EAL_dom"/>
</dbReference>
<dbReference type="PANTHER" id="PTHR33121">
    <property type="entry name" value="CYCLIC DI-GMP PHOSPHODIESTERASE PDEF"/>
    <property type="match status" value="1"/>
</dbReference>
<dbReference type="CDD" id="cd01948">
    <property type="entry name" value="EAL"/>
    <property type="match status" value="1"/>
</dbReference>
<dbReference type="RefSeq" id="WP_089754449.1">
    <property type="nucleotide sequence ID" value="NZ_FOOG01000055.1"/>
</dbReference>
<dbReference type="InterPro" id="IPR050706">
    <property type="entry name" value="Cyclic-di-GMP_PDE-like"/>
</dbReference>
<dbReference type="Gene3D" id="3.20.20.450">
    <property type="entry name" value="EAL domain"/>
    <property type="match status" value="1"/>
</dbReference>
<feature type="domain" description="EAL" evidence="1">
    <location>
        <begin position="93"/>
        <end position="340"/>
    </location>
</feature>
<dbReference type="EMBL" id="FOOG01000055">
    <property type="protein sequence ID" value="SFG55477.1"/>
    <property type="molecule type" value="Genomic_DNA"/>
</dbReference>